<dbReference type="GO" id="GO:0016810">
    <property type="term" value="F:hydrolase activity, acting on carbon-nitrogen (but not peptide) bonds"/>
    <property type="evidence" value="ECO:0007669"/>
    <property type="project" value="InterPro"/>
</dbReference>
<keyword evidence="1" id="KW-0378">Hydrolase</keyword>
<dbReference type="Pfam" id="PF01979">
    <property type="entry name" value="Amidohydro_1"/>
    <property type="match status" value="1"/>
</dbReference>
<dbReference type="OrthoDB" id="9807210at2"/>
<name>A0A347ZTB0_9CHLR</name>
<dbReference type="AlphaFoldDB" id="A0A347ZTB0"/>
<dbReference type="InterPro" id="IPR050287">
    <property type="entry name" value="MTA/SAH_deaminase"/>
</dbReference>
<dbReference type="SUPFAM" id="SSF51338">
    <property type="entry name" value="Composite domain of metallo-dependent hydrolases"/>
    <property type="match status" value="1"/>
</dbReference>
<dbReference type="NCBIfam" id="NF005540">
    <property type="entry name" value="PRK07203.1"/>
    <property type="match status" value="1"/>
</dbReference>
<evidence type="ECO:0000313" key="3">
    <source>
        <dbReference type="EMBL" id="REG10884.1"/>
    </source>
</evidence>
<dbReference type="Proteomes" id="UP000256388">
    <property type="component" value="Unassembled WGS sequence"/>
</dbReference>
<dbReference type="Gene3D" id="3.20.20.140">
    <property type="entry name" value="Metal-dependent hydrolases"/>
    <property type="match status" value="1"/>
</dbReference>
<sequence length="448" mass="49456">MIIKNAKVITLGNPNLFIEPGGVRIDQSGKIESVFNGDNVPEPMGGEEVIDAHGQYLMPAGICAHTHFYGAFSRGMYIPGDAPDAFPAILDKLWWKLDKSLDKDANYYSAMVCLLDAIHNGTTTLIDHHASPNSIPGSLDILAKAVMESGIRASLCYEVTDRDGKIKSDEGIAENVRFIKEAQSGKFGQQISALFGLHASLTLDDSTLEKARKECPDSSGFHIHAAEHVVDEYDSIKRSGLRVVERLNQFGVLGPKSLVAHGVHIDAHEIELLAGSGTWLSHQPRSNMNNAVGLPNVESMLNMGVKVCLGNDGFSNSSWEEWKAAYFAHKLLNLDPRRMQADKIYQMAIVNNRELVKTQFNGLETGEIKAGAAADLILVDYKPFTDMTIDNFPWHIIFGFQDGMVTTTISNGKILMRDRKITVLDEEAVIKEAKQISTAVWKKYHDLF</sequence>
<dbReference type="Gene3D" id="2.30.40.10">
    <property type="entry name" value="Urease, subunit C, domain 1"/>
    <property type="match status" value="1"/>
</dbReference>
<comment type="caution">
    <text evidence="3">The sequence shown here is derived from an EMBL/GenBank/DDBJ whole genome shotgun (WGS) entry which is preliminary data.</text>
</comment>
<dbReference type="PANTHER" id="PTHR43794">
    <property type="entry name" value="AMINOHYDROLASE SSNA-RELATED"/>
    <property type="match status" value="1"/>
</dbReference>
<reference evidence="3 4" key="1">
    <citation type="submission" date="2018-08" db="EMBL/GenBank/DDBJ databases">
        <title>Genomic Encyclopedia of Type Strains, Phase IV (KMG-IV): sequencing the most valuable type-strain genomes for metagenomic binning, comparative biology and taxonomic classification.</title>
        <authorList>
            <person name="Goeker M."/>
        </authorList>
    </citation>
    <scope>NUCLEOTIDE SEQUENCE [LARGE SCALE GENOMIC DNA]</scope>
    <source>
        <strain evidence="3 4">DSM 23923</strain>
    </source>
</reference>
<organism evidence="3 4">
    <name type="scientific">Pelolinea submarina</name>
    <dbReference type="NCBI Taxonomy" id="913107"/>
    <lineage>
        <taxon>Bacteria</taxon>
        <taxon>Bacillati</taxon>
        <taxon>Chloroflexota</taxon>
        <taxon>Anaerolineae</taxon>
        <taxon>Anaerolineales</taxon>
        <taxon>Anaerolineaceae</taxon>
        <taxon>Pelolinea</taxon>
    </lineage>
</organism>
<evidence type="ECO:0000259" key="2">
    <source>
        <dbReference type="Pfam" id="PF01979"/>
    </source>
</evidence>
<protein>
    <submittedName>
        <fullName evidence="3">Putative selenium metabolism protein SsnA</fullName>
    </submittedName>
</protein>
<accession>A0A347ZTB0</accession>
<evidence type="ECO:0000256" key="1">
    <source>
        <dbReference type="ARBA" id="ARBA00022801"/>
    </source>
</evidence>
<evidence type="ECO:0000313" key="4">
    <source>
        <dbReference type="Proteomes" id="UP000256388"/>
    </source>
</evidence>
<dbReference type="InterPro" id="IPR032466">
    <property type="entry name" value="Metal_Hydrolase"/>
</dbReference>
<dbReference type="SUPFAM" id="SSF51556">
    <property type="entry name" value="Metallo-dependent hydrolases"/>
    <property type="match status" value="1"/>
</dbReference>
<keyword evidence="4" id="KW-1185">Reference proteome</keyword>
<dbReference type="InterPro" id="IPR011059">
    <property type="entry name" value="Metal-dep_hydrolase_composite"/>
</dbReference>
<gene>
    <name evidence="3" type="ORF">DFR64_0752</name>
</gene>
<dbReference type="InterPro" id="IPR006680">
    <property type="entry name" value="Amidohydro-rel"/>
</dbReference>
<dbReference type="RefSeq" id="WP_116224036.1">
    <property type="nucleotide sequence ID" value="NZ_AP018437.1"/>
</dbReference>
<feature type="domain" description="Amidohydrolase-related" evidence="2">
    <location>
        <begin position="56"/>
        <end position="415"/>
    </location>
</feature>
<proteinExistence type="predicted"/>
<dbReference type="EMBL" id="QUMS01000001">
    <property type="protein sequence ID" value="REG10884.1"/>
    <property type="molecule type" value="Genomic_DNA"/>
</dbReference>
<dbReference type="PANTHER" id="PTHR43794:SF11">
    <property type="entry name" value="AMIDOHYDROLASE-RELATED DOMAIN-CONTAINING PROTEIN"/>
    <property type="match status" value="1"/>
</dbReference>